<comment type="caution">
    <text evidence="1">The sequence shown here is derived from an EMBL/GenBank/DDBJ whole genome shotgun (WGS) entry which is preliminary data.</text>
</comment>
<sequence length="162" mass="18306">MQRIISLKHRWNLLCENLGHTFNLAIDDRAMKEVFTDILSRYSKAGRIQHLTKCIEEARIANTILYGVTLSNAPKAMILEAETALWLHGLVDVKEKRTRTFASVIVAKDLLHRLGLPISFINKVAHIIVAIQQHEKLGKDPAEQIAISIHADVKNSVRKIRG</sequence>
<proteinExistence type="predicted"/>
<accession>A0A837HSG4</accession>
<protein>
    <submittedName>
        <fullName evidence="1">Uncharacterized protein</fullName>
    </submittedName>
</protein>
<dbReference type="EMBL" id="LBWL01000005">
    <property type="protein sequence ID" value="KKR09444.1"/>
    <property type="molecule type" value="Genomic_DNA"/>
</dbReference>
<evidence type="ECO:0000313" key="1">
    <source>
        <dbReference type="EMBL" id="KKR09444.1"/>
    </source>
</evidence>
<dbReference type="Gene3D" id="1.10.3210.10">
    <property type="entry name" value="Hypothetical protein af1432"/>
    <property type="match status" value="1"/>
</dbReference>
<gene>
    <name evidence="1" type="ORF">UT35_C0005G0014</name>
</gene>
<reference evidence="1 2" key="1">
    <citation type="journal article" date="2015" name="Nature">
        <title>rRNA introns, odd ribosomes, and small enigmatic genomes across a large radiation of phyla.</title>
        <authorList>
            <person name="Brown C.T."/>
            <person name="Hug L.A."/>
            <person name="Thomas B.C."/>
            <person name="Sharon I."/>
            <person name="Castelle C.J."/>
            <person name="Singh A."/>
            <person name="Wilkins M.J."/>
            <person name="Williams K.H."/>
            <person name="Banfield J.F."/>
        </authorList>
    </citation>
    <scope>NUCLEOTIDE SEQUENCE [LARGE SCALE GENOMIC DNA]</scope>
</reference>
<organism evidence="1 2">
    <name type="scientific">Candidatus Yanofskybacteria bacterium GW2011_GWD1_39_16</name>
    <dbReference type="NCBI Taxonomy" id="1619030"/>
    <lineage>
        <taxon>Bacteria</taxon>
        <taxon>Candidatus Yanofskyibacteriota</taxon>
    </lineage>
</organism>
<dbReference type="Proteomes" id="UP000033996">
    <property type="component" value="Unassembled WGS sequence"/>
</dbReference>
<evidence type="ECO:0000313" key="2">
    <source>
        <dbReference type="Proteomes" id="UP000033996"/>
    </source>
</evidence>
<dbReference type="AlphaFoldDB" id="A0A837HSG4"/>
<name>A0A837HSG4_9BACT</name>
<dbReference type="SUPFAM" id="SSF109604">
    <property type="entry name" value="HD-domain/PDEase-like"/>
    <property type="match status" value="1"/>
</dbReference>